<keyword evidence="2" id="KW-1185">Reference proteome</keyword>
<accession>A0A5C2RXF4</accession>
<protein>
    <submittedName>
        <fullName evidence="1">Uncharacterized protein</fullName>
    </submittedName>
</protein>
<evidence type="ECO:0000313" key="2">
    <source>
        <dbReference type="Proteomes" id="UP000313359"/>
    </source>
</evidence>
<evidence type="ECO:0000313" key="1">
    <source>
        <dbReference type="EMBL" id="RPD55743.1"/>
    </source>
</evidence>
<proteinExistence type="predicted"/>
<dbReference type="Proteomes" id="UP000313359">
    <property type="component" value="Unassembled WGS sequence"/>
</dbReference>
<dbReference type="EMBL" id="ML122293">
    <property type="protein sequence ID" value="RPD55743.1"/>
    <property type="molecule type" value="Genomic_DNA"/>
</dbReference>
<dbReference type="AlphaFoldDB" id="A0A5C2RXF4"/>
<sequence length="310" mass="34640">MQPFRSRPSPERPARVQVRDVHNFAGLALHPPLVRASPLAILALIQTSLTTVTEIFSRDLYCSIRDHPYPNSTPLDHVLDRALDHATASHLYSPGAFAAAVSAVERPCCRPGPRACDRGPRMPSLSPLQVHVLLEQCRSPSRWTRAVEIDHALGTIEAQPCSLHTVRGTRIPQLVRVWHALLRPGLLPLAIPALIPNESHRRRDSPTQSCTITTSSIPSYYAPGRSPMCQLYQSFPRRPRPRPRPSITRRGCRYQCSRGKGIELGRTRYTRRRTSCALVESSRCACWLSNADRSLAGLARESPWVEADYA</sequence>
<reference evidence="1" key="1">
    <citation type="journal article" date="2018" name="Genome Biol. Evol.">
        <title>Genomics and development of Lentinus tigrinus, a white-rot wood-decaying mushroom with dimorphic fruiting bodies.</title>
        <authorList>
            <person name="Wu B."/>
            <person name="Xu Z."/>
            <person name="Knudson A."/>
            <person name="Carlson A."/>
            <person name="Chen N."/>
            <person name="Kovaka S."/>
            <person name="LaButti K."/>
            <person name="Lipzen A."/>
            <person name="Pennachio C."/>
            <person name="Riley R."/>
            <person name="Schakwitz W."/>
            <person name="Umezawa K."/>
            <person name="Ohm R.A."/>
            <person name="Grigoriev I.V."/>
            <person name="Nagy L.G."/>
            <person name="Gibbons J."/>
            <person name="Hibbett D."/>
        </authorList>
    </citation>
    <scope>NUCLEOTIDE SEQUENCE [LARGE SCALE GENOMIC DNA]</scope>
    <source>
        <strain evidence="1">ALCF2SS1-6</strain>
    </source>
</reference>
<organism evidence="1 2">
    <name type="scientific">Lentinus tigrinus ALCF2SS1-6</name>
    <dbReference type="NCBI Taxonomy" id="1328759"/>
    <lineage>
        <taxon>Eukaryota</taxon>
        <taxon>Fungi</taxon>
        <taxon>Dikarya</taxon>
        <taxon>Basidiomycota</taxon>
        <taxon>Agaricomycotina</taxon>
        <taxon>Agaricomycetes</taxon>
        <taxon>Polyporales</taxon>
        <taxon>Polyporaceae</taxon>
        <taxon>Lentinus</taxon>
    </lineage>
</organism>
<gene>
    <name evidence="1" type="ORF">L227DRAFT_300096</name>
</gene>
<name>A0A5C2RXF4_9APHY</name>